<evidence type="ECO:0000313" key="1">
    <source>
        <dbReference type="EMBL" id="GLK98277.1"/>
    </source>
</evidence>
<organism evidence="1 2">
    <name type="scientific">Dactylosporangium matsuzakiense</name>
    <dbReference type="NCBI Taxonomy" id="53360"/>
    <lineage>
        <taxon>Bacteria</taxon>
        <taxon>Bacillati</taxon>
        <taxon>Actinomycetota</taxon>
        <taxon>Actinomycetes</taxon>
        <taxon>Micromonosporales</taxon>
        <taxon>Micromonosporaceae</taxon>
        <taxon>Dactylosporangium</taxon>
    </lineage>
</organism>
<dbReference type="Proteomes" id="UP001143480">
    <property type="component" value="Unassembled WGS sequence"/>
</dbReference>
<comment type="caution">
    <text evidence="1">The sequence shown here is derived from an EMBL/GenBank/DDBJ whole genome shotgun (WGS) entry which is preliminary data.</text>
</comment>
<reference evidence="1" key="2">
    <citation type="submission" date="2023-01" db="EMBL/GenBank/DDBJ databases">
        <authorList>
            <person name="Sun Q."/>
            <person name="Evtushenko L."/>
        </authorList>
    </citation>
    <scope>NUCLEOTIDE SEQUENCE</scope>
    <source>
        <strain evidence="1">VKM Ac-1321</strain>
    </source>
</reference>
<dbReference type="EMBL" id="BSFP01000001">
    <property type="protein sequence ID" value="GLK98277.1"/>
    <property type="molecule type" value="Genomic_DNA"/>
</dbReference>
<dbReference type="AlphaFoldDB" id="A0A9W6KBF8"/>
<reference evidence="1" key="1">
    <citation type="journal article" date="2014" name="Int. J. Syst. Evol. Microbiol.">
        <title>Complete genome sequence of Corynebacterium casei LMG S-19264T (=DSM 44701T), isolated from a smear-ripened cheese.</title>
        <authorList>
            <consortium name="US DOE Joint Genome Institute (JGI-PGF)"/>
            <person name="Walter F."/>
            <person name="Albersmeier A."/>
            <person name="Kalinowski J."/>
            <person name="Ruckert C."/>
        </authorList>
    </citation>
    <scope>NUCLEOTIDE SEQUENCE</scope>
    <source>
        <strain evidence="1">VKM Ac-1321</strain>
    </source>
</reference>
<evidence type="ECO:0000313" key="2">
    <source>
        <dbReference type="Proteomes" id="UP001143480"/>
    </source>
</evidence>
<name>A0A9W6KBF8_9ACTN</name>
<protein>
    <submittedName>
        <fullName evidence="1">Uncharacterized protein</fullName>
    </submittedName>
</protein>
<accession>A0A9W6KBF8</accession>
<gene>
    <name evidence="1" type="ORF">GCM10017581_000180</name>
</gene>
<keyword evidence="2" id="KW-1185">Reference proteome</keyword>
<proteinExistence type="predicted"/>
<sequence length="51" mass="5369">MRYTFAAMELPEPPRRLVLGGAAFTAVTGALEENLADIRSAEVPARSAGHG</sequence>